<evidence type="ECO:0000313" key="1">
    <source>
        <dbReference type="EMBL" id="AFC21835.1"/>
    </source>
</evidence>
<protein>
    <submittedName>
        <fullName evidence="1">Uncharacterized protein</fullName>
    </submittedName>
</protein>
<evidence type="ECO:0000313" key="2">
    <source>
        <dbReference type="Proteomes" id="UP000000457"/>
    </source>
</evidence>
<dbReference type="EMBL" id="JN882285">
    <property type="protein sequence ID" value="AFC21835.1"/>
    <property type="molecule type" value="Genomic_DNA"/>
</dbReference>
<organism evidence="1 2">
    <name type="scientific">Cronobacter phage vB_CsaM_GAP32</name>
    <dbReference type="NCBI Taxonomy" id="1141136"/>
    <lineage>
        <taxon>Viruses</taxon>
        <taxon>Duplodnaviria</taxon>
        <taxon>Heunggongvirae</taxon>
        <taxon>Uroviricota</taxon>
        <taxon>Caudoviricetes</taxon>
        <taxon>Mimasvirus</taxon>
        <taxon>Mimasvirus GAP32</taxon>
    </lineage>
</organism>
<reference evidence="1 2" key="1">
    <citation type="journal article" date="2014" name="Virology">
        <title>Supersize me: Cronobacter sakazakii phage GAP32.</title>
        <authorList>
            <person name="Abbasifar R."/>
            <person name="Griffiths M.W."/>
            <person name="Sabour P.M."/>
            <person name="Ackermann H.-W."/>
            <person name="Vandersteegen K."/>
            <person name="Lavigne R."/>
            <person name="Noben J.-P."/>
            <person name="Villa A.A."/>
            <person name="Abbasifar A."/>
            <person name="Nash J.H.E."/>
            <person name="Kropinski A.M."/>
        </authorList>
    </citation>
    <scope>NUCLEOTIDE SEQUENCE [LARGE SCALE GENOMIC DNA]</scope>
    <source>
        <strain evidence="1">GAP-32</strain>
    </source>
</reference>
<name>K4F9N8_9CAUD</name>
<dbReference type="KEGG" id="vg:13994125"/>
<dbReference type="GeneID" id="13994125"/>
<keyword evidence="2" id="KW-1185">Reference proteome</keyword>
<accession>K4F9N8</accession>
<dbReference type="Proteomes" id="UP000000457">
    <property type="component" value="Segment"/>
</dbReference>
<proteinExistence type="predicted"/>
<sequence>MDIFEIENVIERVNDNTEVIKSALKSTALYSYYHHGTEFTYVHAVDANSNKIRILVDGKLILDVDNISHNMEYLNSDEVINHPFDIGEDLHFQLSTQKALISYEHIQMVKKISDLLK</sequence>
<gene>
    <name evidence="1" type="ORF">GAP32_383</name>
</gene>
<dbReference type="RefSeq" id="YP_006987490.1">
    <property type="nucleotide sequence ID" value="NC_019401.1"/>
</dbReference>